<evidence type="ECO:0000313" key="5">
    <source>
        <dbReference type="EMBL" id="EXV05606.1"/>
    </source>
</evidence>
<dbReference type="InterPro" id="IPR002018">
    <property type="entry name" value="CarbesteraseB"/>
</dbReference>
<dbReference type="SUPFAM" id="SSF53474">
    <property type="entry name" value="alpha/beta-Hydrolases"/>
    <property type="match status" value="1"/>
</dbReference>
<feature type="domain" description="Carboxylesterase type B" evidence="4">
    <location>
        <begin position="23"/>
        <end position="318"/>
    </location>
</feature>
<evidence type="ECO:0000256" key="3">
    <source>
        <dbReference type="RuleBase" id="RU361235"/>
    </source>
</evidence>
<dbReference type="GO" id="GO:0016787">
    <property type="term" value="F:hydrolase activity"/>
    <property type="evidence" value="ECO:0007669"/>
    <property type="project" value="UniProtKB-KW"/>
</dbReference>
<sequence length="443" mass="48010">MADASKITLQLANGKITVLKNDNILVARGIPYAQAERFQPPQPMADWSSVKDFTQPGPICPQLKSRLDALNGPIAQSRAMSEDCLRVSVFAPASNPSPSLPVMVFIHGGGYSSGAGDLDCYSGAGLAKKGVVVVNITYRLGILGYQPIRGRAPANLGLMDQIAALKWVQGNIESFGGDPKRVCVFGESAGADSIYCLMGANGTEGLFQRAIMQSTPLGARLSDRQEMLDALESLASELVPGDPGAASVEELLTIQGQLAMKGLSFATAGLSFGPIMNHDPLPDTETFDKRLDEAIRRVPIFIGYTKDEGTAFVPLFNNMDPLVRPPEMELSPAEYIGKAWFKTESNELYQKIKGAEPAEQPWFYEFNITPDQSPWGAAHTVDMPFLLGSWASWKDAPMMEGNGMHEVVERVGDEVKSLWVAFARGDDAGRREFVIDEGFALKT</sequence>
<comment type="caution">
    <text evidence="5">The sequence shown here is derived from an EMBL/GenBank/DDBJ whole genome shotgun (WGS) entry which is preliminary data.</text>
</comment>
<proteinExistence type="inferred from homology"/>
<dbReference type="InterPro" id="IPR050309">
    <property type="entry name" value="Type-B_Carboxylest/Lipase"/>
</dbReference>
<dbReference type="Proteomes" id="UP000030151">
    <property type="component" value="Unassembled WGS sequence"/>
</dbReference>
<evidence type="ECO:0000259" key="4">
    <source>
        <dbReference type="Pfam" id="PF00135"/>
    </source>
</evidence>
<dbReference type="InterPro" id="IPR019826">
    <property type="entry name" value="Carboxylesterase_B_AS"/>
</dbReference>
<dbReference type="ESTHER" id="metar-e9eny8">
    <property type="family name" value="Fungal_carboxylesterase_lipase"/>
</dbReference>
<dbReference type="PANTHER" id="PTHR11559">
    <property type="entry name" value="CARBOXYLESTERASE"/>
    <property type="match status" value="1"/>
</dbReference>
<dbReference type="EMBL" id="JELW01000001">
    <property type="protein sequence ID" value="EXV05606.1"/>
    <property type="molecule type" value="Genomic_DNA"/>
</dbReference>
<evidence type="ECO:0000313" key="6">
    <source>
        <dbReference type="Proteomes" id="UP000030151"/>
    </source>
</evidence>
<evidence type="ECO:0000256" key="1">
    <source>
        <dbReference type="ARBA" id="ARBA00005964"/>
    </source>
</evidence>
<dbReference type="Gene3D" id="3.40.50.1820">
    <property type="entry name" value="alpha/beta hydrolase"/>
    <property type="match status" value="1"/>
</dbReference>
<dbReference type="PROSITE" id="PS00122">
    <property type="entry name" value="CARBOXYLESTERASE_B_1"/>
    <property type="match status" value="1"/>
</dbReference>
<organism evidence="5 6">
    <name type="scientific">Metarhizium robertsii</name>
    <dbReference type="NCBI Taxonomy" id="568076"/>
    <lineage>
        <taxon>Eukaryota</taxon>
        <taxon>Fungi</taxon>
        <taxon>Dikarya</taxon>
        <taxon>Ascomycota</taxon>
        <taxon>Pezizomycotina</taxon>
        <taxon>Sordariomycetes</taxon>
        <taxon>Hypocreomycetidae</taxon>
        <taxon>Hypocreales</taxon>
        <taxon>Clavicipitaceae</taxon>
        <taxon>Metarhizium</taxon>
    </lineage>
</organism>
<accession>A0A0A1V7N0</accession>
<dbReference type="EC" id="3.1.1.-" evidence="3"/>
<dbReference type="eggNOG" id="KOG1516">
    <property type="taxonomic scope" value="Eukaryota"/>
</dbReference>
<protein>
    <recommendedName>
        <fullName evidence="3">Carboxylic ester hydrolase</fullName>
        <ecNumber evidence="3">3.1.1.-</ecNumber>
    </recommendedName>
</protein>
<dbReference type="AlphaFoldDB" id="A0A0A1V7N0"/>
<evidence type="ECO:0000256" key="2">
    <source>
        <dbReference type="ARBA" id="ARBA00022801"/>
    </source>
</evidence>
<reference evidence="5 6" key="1">
    <citation type="submission" date="2014-02" db="EMBL/GenBank/DDBJ databases">
        <title>The genome sequence of the entomopathogenic fungus Metarhizium robertsii ARSEF 2575.</title>
        <authorList>
            <person name="Giuliano Garisto Donzelli B."/>
            <person name="Roe B.A."/>
            <person name="Macmil S.L."/>
            <person name="Krasnoff S.B."/>
            <person name="Gibson D.M."/>
        </authorList>
    </citation>
    <scope>NUCLEOTIDE SEQUENCE [LARGE SCALE GENOMIC DNA]</scope>
    <source>
        <strain evidence="5 6">ARSEF 2575</strain>
    </source>
</reference>
<dbReference type="HOGENOM" id="CLU_006586_16_0_1"/>
<gene>
    <name evidence="5" type="ORF">X797_000322</name>
</gene>
<name>A0A0A1V7N0_9HYPO</name>
<dbReference type="OrthoDB" id="408631at2759"/>
<keyword evidence="2 3" id="KW-0378">Hydrolase</keyword>
<dbReference type="Pfam" id="PF00135">
    <property type="entry name" value="COesterase"/>
    <property type="match status" value="1"/>
</dbReference>
<comment type="similarity">
    <text evidence="1 3">Belongs to the type-B carboxylesterase/lipase family.</text>
</comment>
<dbReference type="InterPro" id="IPR029058">
    <property type="entry name" value="AB_hydrolase_fold"/>
</dbReference>